<name>A0A5J4Q0J5_9ZZZZ</name>
<dbReference type="InterPro" id="IPR008969">
    <property type="entry name" value="CarboxyPept-like_regulatory"/>
</dbReference>
<comment type="caution">
    <text evidence="1">The sequence shown here is derived from an EMBL/GenBank/DDBJ whole genome shotgun (WGS) entry which is preliminary data.</text>
</comment>
<sequence>MREFMKKKLIMLLSLCLFAGIGLITAQTQTVTGVVISEEDGQPVVGASVVVTGTSLGTVTDANGKFSLFGVPDSAKTLRFSYIGMITQEVAIKTNLRIILHADTELLDEVVVTAMGISREKKALGYAVQDVKGEDLTR</sequence>
<feature type="non-terminal residue" evidence="1">
    <location>
        <position position="138"/>
    </location>
</feature>
<proteinExistence type="predicted"/>
<accession>A0A5J4Q0J5</accession>
<dbReference type="Pfam" id="PF13715">
    <property type="entry name" value="CarbopepD_reg_2"/>
    <property type="match status" value="1"/>
</dbReference>
<protein>
    <submittedName>
        <fullName evidence="1">TonB-dependent receptor SusC</fullName>
    </submittedName>
</protein>
<reference evidence="1" key="1">
    <citation type="submission" date="2019-03" db="EMBL/GenBank/DDBJ databases">
        <title>Single cell metagenomics reveals metabolic interactions within the superorganism composed of flagellate Streblomastix strix and complex community of Bacteroidetes bacteria on its surface.</title>
        <authorList>
            <person name="Treitli S.C."/>
            <person name="Kolisko M."/>
            <person name="Husnik F."/>
            <person name="Keeling P."/>
            <person name="Hampl V."/>
        </authorList>
    </citation>
    <scope>NUCLEOTIDE SEQUENCE</scope>
    <source>
        <strain evidence="1">STM</strain>
    </source>
</reference>
<gene>
    <name evidence="1" type="ORF">EZS27_034835</name>
</gene>
<dbReference type="SUPFAM" id="SSF49464">
    <property type="entry name" value="Carboxypeptidase regulatory domain-like"/>
    <property type="match status" value="1"/>
</dbReference>
<evidence type="ECO:0000313" key="1">
    <source>
        <dbReference type="EMBL" id="KAA6314570.1"/>
    </source>
</evidence>
<dbReference type="EMBL" id="SNRY01005593">
    <property type="protein sequence ID" value="KAA6314570.1"/>
    <property type="molecule type" value="Genomic_DNA"/>
</dbReference>
<dbReference type="AlphaFoldDB" id="A0A5J4Q0J5"/>
<keyword evidence="1" id="KW-0675">Receptor</keyword>
<dbReference type="Gene3D" id="2.60.40.1120">
    <property type="entry name" value="Carboxypeptidase-like, regulatory domain"/>
    <property type="match status" value="1"/>
</dbReference>
<organism evidence="1">
    <name type="scientific">termite gut metagenome</name>
    <dbReference type="NCBI Taxonomy" id="433724"/>
    <lineage>
        <taxon>unclassified sequences</taxon>
        <taxon>metagenomes</taxon>
        <taxon>organismal metagenomes</taxon>
    </lineage>
</organism>